<organism evidence="9 10">
    <name type="scientific">Candidatus Thermoflexus japonica</name>
    <dbReference type="NCBI Taxonomy" id="2035417"/>
    <lineage>
        <taxon>Bacteria</taxon>
        <taxon>Bacillati</taxon>
        <taxon>Chloroflexota</taxon>
        <taxon>Thermoflexia</taxon>
        <taxon>Thermoflexales</taxon>
        <taxon>Thermoflexaceae</taxon>
        <taxon>Thermoflexus</taxon>
    </lineage>
</organism>
<sequence>MGGSRLRGRELWPFGKSFALLWMGQFLSQIGDQFLFIAGLSLLDRLTNSRAAFGGLALAITLPQILFGLWGGVFADRWPRRYVLIGSDVARALIVLGALTVQTNADLWRLYPLASALAIAGLFFYPTRNAVLPALVSPAHLLQANTMLQASYILALIAGGISAGFFVDRFGPYAAFIFDSLTFLVSALTLAWIRLPSSVNRPQPARQNSPGRDLLEGLHFVWTRRSLRGVAVITPFATIGIGVVQVLGLAFLAEVLNVRAGGFGLTMAMMGIGLAIGLGMVPLLGRWLSTHRMVGLFLVAAGLATVAFSQAQTFAFVLLAAFAMGLCVVGARAGLTTLIQQITPNPLRGRVDSLVNLVVNSALALAQGSAGLFGQLWGPRPVLMGAGLLMVLVGGFAALSLRGIGALPPEGVASAASSPEKERFLPPPR</sequence>
<dbReference type="InterPro" id="IPR011701">
    <property type="entry name" value="MFS"/>
</dbReference>
<dbReference type="Proteomes" id="UP000236642">
    <property type="component" value="Unassembled WGS sequence"/>
</dbReference>
<feature type="transmembrane region" description="Helical" evidence="7">
    <location>
        <begin position="52"/>
        <end position="75"/>
    </location>
</feature>
<keyword evidence="6 7" id="KW-0472">Membrane</keyword>
<dbReference type="PANTHER" id="PTHR43266">
    <property type="entry name" value="MACROLIDE-EFFLUX PROTEIN"/>
    <property type="match status" value="1"/>
</dbReference>
<evidence type="ECO:0000256" key="6">
    <source>
        <dbReference type="ARBA" id="ARBA00023136"/>
    </source>
</evidence>
<evidence type="ECO:0000256" key="5">
    <source>
        <dbReference type="ARBA" id="ARBA00022989"/>
    </source>
</evidence>
<gene>
    <name evidence="9" type="primary">bacE</name>
    <name evidence="9" type="ORF">HRbin22_02288</name>
</gene>
<name>A0A2H5Y995_9CHLR</name>
<accession>A0A2H5Y995</accession>
<evidence type="ECO:0000256" key="1">
    <source>
        <dbReference type="ARBA" id="ARBA00004651"/>
    </source>
</evidence>
<keyword evidence="5 7" id="KW-1133">Transmembrane helix</keyword>
<dbReference type="Pfam" id="PF07690">
    <property type="entry name" value="MFS_1"/>
    <property type="match status" value="1"/>
</dbReference>
<feature type="transmembrane region" description="Helical" evidence="7">
    <location>
        <begin position="173"/>
        <end position="193"/>
    </location>
</feature>
<comment type="subcellular location">
    <subcellularLocation>
        <location evidence="1">Cell membrane</location>
        <topology evidence="1">Multi-pass membrane protein</topology>
    </subcellularLocation>
</comment>
<keyword evidence="2" id="KW-0813">Transport</keyword>
<dbReference type="AlphaFoldDB" id="A0A2H5Y995"/>
<feature type="transmembrane region" description="Helical" evidence="7">
    <location>
        <begin position="230"/>
        <end position="253"/>
    </location>
</feature>
<dbReference type="SUPFAM" id="SSF103473">
    <property type="entry name" value="MFS general substrate transporter"/>
    <property type="match status" value="1"/>
</dbReference>
<comment type="caution">
    <text evidence="9">The sequence shown here is derived from an EMBL/GenBank/DDBJ whole genome shotgun (WGS) entry which is preliminary data.</text>
</comment>
<feature type="transmembrane region" description="Helical" evidence="7">
    <location>
        <begin position="265"/>
        <end position="284"/>
    </location>
</feature>
<evidence type="ECO:0000259" key="8">
    <source>
        <dbReference type="PROSITE" id="PS50850"/>
    </source>
</evidence>
<reference evidence="10" key="1">
    <citation type="submission" date="2017-09" db="EMBL/GenBank/DDBJ databases">
        <title>Metaegenomics of thermophilic ammonia-oxidizing enrichment culture.</title>
        <authorList>
            <person name="Kato S."/>
            <person name="Suzuki K."/>
        </authorList>
    </citation>
    <scope>NUCLEOTIDE SEQUENCE [LARGE SCALE GENOMIC DNA]</scope>
</reference>
<dbReference type="PANTHER" id="PTHR43266:SF2">
    <property type="entry name" value="MAJOR FACILITATOR SUPERFAMILY (MFS) PROFILE DOMAIN-CONTAINING PROTEIN"/>
    <property type="match status" value="1"/>
</dbReference>
<dbReference type="EMBL" id="BEHY01000094">
    <property type="protein sequence ID" value="GBD10025.1"/>
    <property type="molecule type" value="Genomic_DNA"/>
</dbReference>
<feature type="transmembrane region" description="Helical" evidence="7">
    <location>
        <begin position="146"/>
        <end position="167"/>
    </location>
</feature>
<dbReference type="GO" id="GO:0022857">
    <property type="term" value="F:transmembrane transporter activity"/>
    <property type="evidence" value="ECO:0007669"/>
    <property type="project" value="InterPro"/>
</dbReference>
<proteinExistence type="predicted"/>
<dbReference type="PRINTS" id="PR01988">
    <property type="entry name" value="EXPORTERBACE"/>
</dbReference>
<dbReference type="GO" id="GO:0005886">
    <property type="term" value="C:plasma membrane"/>
    <property type="evidence" value="ECO:0007669"/>
    <property type="project" value="UniProtKB-SubCell"/>
</dbReference>
<feature type="transmembrane region" description="Helical" evidence="7">
    <location>
        <begin position="314"/>
        <end position="333"/>
    </location>
</feature>
<feature type="domain" description="Major facilitator superfamily (MFS) profile" evidence="8">
    <location>
        <begin position="226"/>
        <end position="429"/>
    </location>
</feature>
<dbReference type="Gene3D" id="1.20.1250.20">
    <property type="entry name" value="MFS general substrate transporter like domains"/>
    <property type="match status" value="1"/>
</dbReference>
<dbReference type="PROSITE" id="PS50850">
    <property type="entry name" value="MFS"/>
    <property type="match status" value="1"/>
</dbReference>
<evidence type="ECO:0000313" key="10">
    <source>
        <dbReference type="Proteomes" id="UP000236642"/>
    </source>
</evidence>
<feature type="transmembrane region" description="Helical" evidence="7">
    <location>
        <begin position="291"/>
        <end position="308"/>
    </location>
</feature>
<feature type="transmembrane region" description="Helical" evidence="7">
    <location>
        <begin position="20"/>
        <end position="40"/>
    </location>
</feature>
<dbReference type="CDD" id="cd06173">
    <property type="entry name" value="MFS_MefA_like"/>
    <property type="match status" value="1"/>
</dbReference>
<dbReference type="InterPro" id="IPR020846">
    <property type="entry name" value="MFS_dom"/>
</dbReference>
<protein>
    <submittedName>
        <fullName evidence="9">Bacilysin exporter BacE</fullName>
    </submittedName>
</protein>
<evidence type="ECO:0000313" key="9">
    <source>
        <dbReference type="EMBL" id="GBD10025.1"/>
    </source>
</evidence>
<evidence type="ECO:0000256" key="4">
    <source>
        <dbReference type="ARBA" id="ARBA00022692"/>
    </source>
</evidence>
<evidence type="ECO:0000256" key="2">
    <source>
        <dbReference type="ARBA" id="ARBA00022448"/>
    </source>
</evidence>
<keyword evidence="4 7" id="KW-0812">Transmembrane</keyword>
<feature type="transmembrane region" description="Helical" evidence="7">
    <location>
        <begin position="107"/>
        <end position="125"/>
    </location>
</feature>
<dbReference type="InterPro" id="IPR022324">
    <property type="entry name" value="Bacilysin_exporter_BacE_put"/>
</dbReference>
<keyword evidence="3" id="KW-1003">Cell membrane</keyword>
<dbReference type="InterPro" id="IPR036259">
    <property type="entry name" value="MFS_trans_sf"/>
</dbReference>
<feature type="transmembrane region" description="Helical" evidence="7">
    <location>
        <begin position="382"/>
        <end position="401"/>
    </location>
</feature>
<evidence type="ECO:0000256" key="3">
    <source>
        <dbReference type="ARBA" id="ARBA00022475"/>
    </source>
</evidence>
<evidence type="ECO:0000256" key="7">
    <source>
        <dbReference type="SAM" id="Phobius"/>
    </source>
</evidence>